<dbReference type="GO" id="GO:0043200">
    <property type="term" value="P:response to amino acid"/>
    <property type="evidence" value="ECO:0007669"/>
    <property type="project" value="TreeGrafter"/>
</dbReference>
<dbReference type="SUPFAM" id="SSF46785">
    <property type="entry name" value="Winged helix' DNA-binding domain"/>
    <property type="match status" value="1"/>
</dbReference>
<feature type="domain" description="HTH asnC-type" evidence="5">
    <location>
        <begin position="67"/>
        <end position="128"/>
    </location>
</feature>
<dbReference type="Proteomes" id="UP000313066">
    <property type="component" value="Unassembled WGS sequence"/>
</dbReference>
<gene>
    <name evidence="6" type="ORF">FH610_027370</name>
</gene>
<evidence type="ECO:0000256" key="1">
    <source>
        <dbReference type="ARBA" id="ARBA00023015"/>
    </source>
</evidence>
<dbReference type="GO" id="GO:0005829">
    <property type="term" value="C:cytosol"/>
    <property type="evidence" value="ECO:0007669"/>
    <property type="project" value="TreeGrafter"/>
</dbReference>
<evidence type="ECO:0000256" key="3">
    <source>
        <dbReference type="ARBA" id="ARBA00023163"/>
    </source>
</evidence>
<evidence type="ECO:0000313" key="6">
    <source>
        <dbReference type="EMBL" id="KAB8181626.1"/>
    </source>
</evidence>
<accession>A0A5N6BM75</accession>
<dbReference type="InterPro" id="IPR036388">
    <property type="entry name" value="WH-like_DNA-bd_sf"/>
</dbReference>
<dbReference type="Pfam" id="PF01037">
    <property type="entry name" value="AsnC_trans_reg"/>
    <property type="match status" value="1"/>
</dbReference>
<comment type="caution">
    <text evidence="6">The sequence shown here is derived from an EMBL/GenBank/DDBJ whole genome shotgun (WGS) entry which is preliminary data.</text>
</comment>
<dbReference type="PROSITE" id="PS50956">
    <property type="entry name" value="HTH_ASNC_2"/>
    <property type="match status" value="1"/>
</dbReference>
<evidence type="ECO:0000313" key="7">
    <source>
        <dbReference type="Proteomes" id="UP000313066"/>
    </source>
</evidence>
<dbReference type="PANTHER" id="PTHR30154:SF34">
    <property type="entry name" value="TRANSCRIPTIONAL REGULATOR AZLB"/>
    <property type="match status" value="1"/>
</dbReference>
<dbReference type="PRINTS" id="PR00033">
    <property type="entry name" value="HTHASNC"/>
</dbReference>
<feature type="region of interest" description="Disordered" evidence="4">
    <location>
        <begin position="214"/>
        <end position="246"/>
    </location>
</feature>
<dbReference type="InterPro" id="IPR019887">
    <property type="entry name" value="Tscrpt_reg_AsnC/Lrp_C"/>
</dbReference>
<dbReference type="GO" id="GO:0043565">
    <property type="term" value="F:sequence-specific DNA binding"/>
    <property type="evidence" value="ECO:0007669"/>
    <property type="project" value="InterPro"/>
</dbReference>
<sequence length="263" mass="28830">MCPPKTGQLVAVWTFGRRSSRIVRQKVQLVRPSRDESPVEEQPVTETSSNSGSGGGATGRIGIGLELDATHLKILEVLRDNGRVSVSALAERVGISRANAYTRFEALRADGVIRRFTAEIDHQRAGLGIVALIFVTVRQQMWPQFRAQLAQMPEVEYCAITTGQHDAMIQVRMADVAEVHAMVTERLANIPAVKATETVFILDEVLRRPYVLPSDRERDRGRGVPRRPAPSASSEPEQGQGLPLGKMRFVGAAEGRAALRDAT</sequence>
<dbReference type="InterPro" id="IPR019888">
    <property type="entry name" value="Tscrpt_reg_AsnC-like"/>
</dbReference>
<evidence type="ECO:0000256" key="2">
    <source>
        <dbReference type="ARBA" id="ARBA00023125"/>
    </source>
</evidence>
<dbReference type="CDD" id="cd00090">
    <property type="entry name" value="HTH_ARSR"/>
    <property type="match status" value="1"/>
</dbReference>
<dbReference type="InterPro" id="IPR000485">
    <property type="entry name" value="AsnC-type_HTH_dom"/>
</dbReference>
<organism evidence="6 7">
    <name type="scientific">Microbispora catharanthi</name>
    <dbReference type="NCBI Taxonomy" id="1712871"/>
    <lineage>
        <taxon>Bacteria</taxon>
        <taxon>Bacillati</taxon>
        <taxon>Actinomycetota</taxon>
        <taxon>Actinomycetes</taxon>
        <taxon>Streptosporangiales</taxon>
        <taxon>Streptosporangiaceae</taxon>
        <taxon>Microbispora</taxon>
    </lineage>
</organism>
<evidence type="ECO:0000256" key="4">
    <source>
        <dbReference type="SAM" id="MobiDB-lite"/>
    </source>
</evidence>
<dbReference type="InterPro" id="IPR011008">
    <property type="entry name" value="Dimeric_a/b-barrel"/>
</dbReference>
<dbReference type="PANTHER" id="PTHR30154">
    <property type="entry name" value="LEUCINE-RESPONSIVE REGULATORY PROTEIN"/>
    <property type="match status" value="1"/>
</dbReference>
<feature type="region of interest" description="Disordered" evidence="4">
    <location>
        <begin position="29"/>
        <end position="57"/>
    </location>
</feature>
<dbReference type="Pfam" id="PF13412">
    <property type="entry name" value="HTH_24"/>
    <property type="match status" value="1"/>
</dbReference>
<dbReference type="EMBL" id="VDMA02000016">
    <property type="protein sequence ID" value="KAB8181626.1"/>
    <property type="molecule type" value="Genomic_DNA"/>
</dbReference>
<protein>
    <submittedName>
        <fullName evidence="6">Winged helix-turn-helix transcriptional regulator</fullName>
    </submittedName>
</protein>
<keyword evidence="3" id="KW-0804">Transcription</keyword>
<keyword evidence="2" id="KW-0238">DNA-binding</keyword>
<keyword evidence="1" id="KW-0805">Transcription regulation</keyword>
<keyword evidence="7" id="KW-1185">Reference proteome</keyword>
<dbReference type="InterPro" id="IPR011991">
    <property type="entry name" value="ArsR-like_HTH"/>
</dbReference>
<proteinExistence type="predicted"/>
<dbReference type="SUPFAM" id="SSF54909">
    <property type="entry name" value="Dimeric alpha+beta barrel"/>
    <property type="match status" value="1"/>
</dbReference>
<reference evidence="6 7" key="1">
    <citation type="submission" date="2019-10" db="EMBL/GenBank/DDBJ databases">
        <title>Nonomuraea sp. nov., isolated from Phyllanthus amarus.</title>
        <authorList>
            <person name="Klykleung N."/>
            <person name="Tanasupawat S."/>
        </authorList>
    </citation>
    <scope>NUCLEOTIDE SEQUENCE [LARGE SCALE GENOMIC DNA]</scope>
    <source>
        <strain evidence="6 7">CR1-09</strain>
    </source>
</reference>
<dbReference type="Gene3D" id="3.30.70.920">
    <property type="match status" value="1"/>
</dbReference>
<dbReference type="AlphaFoldDB" id="A0A5N6BM75"/>
<dbReference type="Gene3D" id="1.10.10.10">
    <property type="entry name" value="Winged helix-like DNA-binding domain superfamily/Winged helix DNA-binding domain"/>
    <property type="match status" value="1"/>
</dbReference>
<name>A0A5N6BM75_9ACTN</name>
<evidence type="ECO:0000259" key="5">
    <source>
        <dbReference type="PROSITE" id="PS50956"/>
    </source>
</evidence>
<dbReference type="InterPro" id="IPR036390">
    <property type="entry name" value="WH_DNA-bd_sf"/>
</dbReference>
<dbReference type="SMART" id="SM00344">
    <property type="entry name" value="HTH_ASNC"/>
    <property type="match status" value="1"/>
</dbReference>